<sequence>MSTIFNYASRMLHARTSSKASSSREKEKERERKIKSSSCNLFAGHERRPANSPPCLPPCLAGDSWTRGDDRV</sequence>
<keyword evidence="3" id="KW-1185">Reference proteome</keyword>
<name>A0A026WMQ7_OOCBI</name>
<evidence type="ECO:0000256" key="1">
    <source>
        <dbReference type="SAM" id="MobiDB-lite"/>
    </source>
</evidence>
<gene>
    <name evidence="2" type="ORF">X777_01809</name>
</gene>
<proteinExistence type="predicted"/>
<dbReference type="AlphaFoldDB" id="A0A026WMQ7"/>
<reference evidence="2 3" key="1">
    <citation type="journal article" date="2014" name="Curr. Biol.">
        <title>The genome of the clonal raider ant Cerapachys biroi.</title>
        <authorList>
            <person name="Oxley P.R."/>
            <person name="Ji L."/>
            <person name="Fetter-Pruneda I."/>
            <person name="McKenzie S.K."/>
            <person name="Li C."/>
            <person name="Hu H."/>
            <person name="Zhang G."/>
            <person name="Kronauer D.J."/>
        </authorList>
    </citation>
    <scope>NUCLEOTIDE SEQUENCE [LARGE SCALE GENOMIC DNA]</scope>
</reference>
<feature type="compositionally biased region" description="Basic and acidic residues" evidence="1">
    <location>
        <begin position="22"/>
        <end position="34"/>
    </location>
</feature>
<organism evidence="2 3">
    <name type="scientific">Ooceraea biroi</name>
    <name type="common">Clonal raider ant</name>
    <name type="synonym">Cerapachys biroi</name>
    <dbReference type="NCBI Taxonomy" id="2015173"/>
    <lineage>
        <taxon>Eukaryota</taxon>
        <taxon>Metazoa</taxon>
        <taxon>Ecdysozoa</taxon>
        <taxon>Arthropoda</taxon>
        <taxon>Hexapoda</taxon>
        <taxon>Insecta</taxon>
        <taxon>Pterygota</taxon>
        <taxon>Neoptera</taxon>
        <taxon>Endopterygota</taxon>
        <taxon>Hymenoptera</taxon>
        <taxon>Apocrita</taxon>
        <taxon>Aculeata</taxon>
        <taxon>Formicoidea</taxon>
        <taxon>Formicidae</taxon>
        <taxon>Dorylinae</taxon>
        <taxon>Ooceraea</taxon>
    </lineage>
</organism>
<accession>A0A026WMQ7</accession>
<dbReference type="EMBL" id="KK107152">
    <property type="protein sequence ID" value="EZA57203.1"/>
    <property type="molecule type" value="Genomic_DNA"/>
</dbReference>
<feature type="region of interest" description="Disordered" evidence="1">
    <location>
        <begin position="13"/>
        <end position="72"/>
    </location>
</feature>
<protein>
    <submittedName>
        <fullName evidence="2">Uncharacterized protein</fullName>
    </submittedName>
</protein>
<evidence type="ECO:0000313" key="3">
    <source>
        <dbReference type="Proteomes" id="UP000053097"/>
    </source>
</evidence>
<evidence type="ECO:0000313" key="2">
    <source>
        <dbReference type="EMBL" id="EZA57203.1"/>
    </source>
</evidence>
<dbReference type="Proteomes" id="UP000053097">
    <property type="component" value="Unassembled WGS sequence"/>
</dbReference>